<dbReference type="EMBL" id="CP070245">
    <property type="protein sequence ID" value="QRV35993.1"/>
    <property type="molecule type" value="Genomic_DNA"/>
</dbReference>
<dbReference type="AlphaFoldDB" id="A0ABD7D4H1"/>
<dbReference type="Proteomes" id="UP000623926">
    <property type="component" value="Chromosome"/>
</dbReference>
<accession>A0ABD7D4H1</accession>
<reference evidence="1 2" key="1">
    <citation type="submission" date="2021-02" db="EMBL/GenBank/DDBJ databases">
        <title>FDA dAtabase for Regulatory Grade micrObial Sequences (FDA-ARGOS): Supporting development and validation of Infectious Disease Dx tests.</title>
        <authorList>
            <person name="Sproer C."/>
            <person name="Gronow S."/>
            <person name="Severitt S."/>
            <person name="Schroder I."/>
            <person name="Tallon L."/>
            <person name="Sadzewicz L."/>
            <person name="Zhao X."/>
            <person name="Boylan J."/>
            <person name="Ott S."/>
            <person name="Bowen H."/>
            <person name="Vavikolanu K."/>
            <person name="Mehta A."/>
            <person name="Aluvathingal J."/>
            <person name="Nadendla S."/>
            <person name="Lowell S."/>
            <person name="Myers T."/>
            <person name="Yan Y."/>
            <person name="Sichtig H."/>
        </authorList>
    </citation>
    <scope>NUCLEOTIDE SEQUENCE [LARGE SCALE GENOMIC DNA]</scope>
    <source>
        <strain evidence="1 2">FDAARGOS_1212</strain>
    </source>
</reference>
<dbReference type="RefSeq" id="WP_030120779.1">
    <property type="nucleotide sequence ID" value="NZ_CP070245.1"/>
</dbReference>
<organism evidence="1 2">
    <name type="scientific">Streptomyces californicus</name>
    <dbReference type="NCBI Taxonomy" id="67351"/>
    <lineage>
        <taxon>Bacteria</taxon>
        <taxon>Bacillati</taxon>
        <taxon>Actinomycetota</taxon>
        <taxon>Actinomycetes</taxon>
        <taxon>Kitasatosporales</taxon>
        <taxon>Streptomycetaceae</taxon>
        <taxon>Streptomyces</taxon>
    </lineage>
</organism>
<protein>
    <submittedName>
        <fullName evidence="1">Uncharacterized protein</fullName>
    </submittedName>
</protein>
<name>A0ABD7D4H1_9ACTN</name>
<evidence type="ECO:0000313" key="2">
    <source>
        <dbReference type="Proteomes" id="UP000623926"/>
    </source>
</evidence>
<gene>
    <name evidence="1" type="ORF">I6J42_19495</name>
</gene>
<evidence type="ECO:0000313" key="1">
    <source>
        <dbReference type="EMBL" id="QRV35993.1"/>
    </source>
</evidence>
<proteinExistence type="predicted"/>
<sequence length="698" mass="75309">MSTPTPPEPSVEQDVKGNIVQGDQNVAGRDNNITNYLTGLRRLRPREISPDALMPANRFVTPGDEKDTNFDRARQAIRNSFGSAAARIVVLLAPEQHGRKSAALRLLATTNLPSDRFFELRPDWDEPDVDCLPAERGAGYLLNLRGVTQSLPDVFYSDLAAYASTLRNAGSYMAITATRAVWSQARAGGLHPEIFVVEIDRPKPDDVVKKYLESQEETQGRSDWIDNKEGVFYDLLPGGCAPGEAVRLASIIATAKHVGDKNALDEYKGWENHLSDWFSTEGREAVETRAVRIAGAFLDKAPAAVVLNSADLLLAAPKINLPMPEGGLLARPDAPTRLDPAGMSFDAATGIASLVHESQGSAILRYLWTKHTQLTEEVLTQWLQDISQGPAEDHLDALASSLTQLAETVGIAPIFDLAEGWLRNGGKQHVALVGDLISDLAVHPTLGSQARAELAKWAAGRSEPARQRAVARACAGSFGKEYPSQALTRARYIINSPGSQDPQQVAQREAVEAVRTLAADGDLAPLVTDTVVHWVTNSGKPTGAPWNVFYDVFTVPSSADQLDKTPLAVVLNQTGKAGEVVRRRILEGWEHIVQNGEDLPQAQKVLLTWRRSAEDGLLPEAPVVEIIIALSRMTGIAKAPLRDVVKPDGRLKDALLASLFVEYQRAYGVAPGGPAVPFAPTSAPQTVPGSPEADSAAQ</sequence>